<evidence type="ECO:0000313" key="6">
    <source>
        <dbReference type="Proteomes" id="UP000283485"/>
    </source>
</evidence>
<comment type="caution">
    <text evidence="1">The sequence shown here is derived from an EMBL/GenBank/DDBJ whole genome shotgun (WGS) entry which is preliminary data.</text>
</comment>
<evidence type="ECO:0000313" key="2">
    <source>
        <dbReference type="EMBL" id="RGM34738.1"/>
    </source>
</evidence>
<evidence type="ECO:0000313" key="5">
    <source>
        <dbReference type="Proteomes" id="UP000260862"/>
    </source>
</evidence>
<dbReference type="EMBL" id="QSQT01000049">
    <property type="protein sequence ID" value="RGK50522.1"/>
    <property type="molecule type" value="Genomic_DNA"/>
</dbReference>
<evidence type="ECO:0000313" key="3">
    <source>
        <dbReference type="EMBL" id="RHF92668.1"/>
    </source>
</evidence>
<evidence type="ECO:0000313" key="4">
    <source>
        <dbReference type="Proteomes" id="UP000260780"/>
    </source>
</evidence>
<dbReference type="EMBL" id="QRHQ01000003">
    <property type="protein sequence ID" value="RHF92668.1"/>
    <property type="molecule type" value="Genomic_DNA"/>
</dbReference>
<dbReference type="Proteomes" id="UP000260780">
    <property type="component" value="Unassembled WGS sequence"/>
</dbReference>
<evidence type="ECO:0000313" key="1">
    <source>
        <dbReference type="EMBL" id="RGK50522.1"/>
    </source>
</evidence>
<gene>
    <name evidence="3" type="ORF">DW653_02600</name>
    <name evidence="2" type="ORF">DXC17_15990</name>
    <name evidence="1" type="ORF">DXD04_15875</name>
</gene>
<reference evidence="4 5" key="1">
    <citation type="submission" date="2018-08" db="EMBL/GenBank/DDBJ databases">
        <title>A genome reference for cultivated species of the human gut microbiota.</title>
        <authorList>
            <person name="Zou Y."/>
            <person name="Xue W."/>
            <person name="Luo G."/>
        </authorList>
    </citation>
    <scope>NUCLEOTIDE SEQUENCE [LARGE SCALE GENOMIC DNA]</scope>
    <source>
        <strain evidence="3 6">AM23-23</strain>
        <strain evidence="2 4">OM08-14</strain>
        <strain evidence="1 5">TF10-3AC</strain>
    </source>
</reference>
<proteinExistence type="predicted"/>
<keyword evidence="5" id="KW-1185">Reference proteome</keyword>
<organism evidence="1 5">
    <name type="scientific">Phocaeicola plebeius</name>
    <dbReference type="NCBI Taxonomy" id="310297"/>
    <lineage>
        <taxon>Bacteria</taxon>
        <taxon>Pseudomonadati</taxon>
        <taxon>Bacteroidota</taxon>
        <taxon>Bacteroidia</taxon>
        <taxon>Bacteroidales</taxon>
        <taxon>Bacteroidaceae</taxon>
        <taxon>Phocaeicola</taxon>
    </lineage>
</organism>
<dbReference type="Proteomes" id="UP000283485">
    <property type="component" value="Unassembled WGS sequence"/>
</dbReference>
<sequence>MSLTQTINKNRKSMNKEYFVLEIEDTSSAEYRKNYWKKAAEILLERIYQREQCISEKVKNIIELCSLPEHRFFNVDVYMPKKRNKADTNYYALHYDFTYIQNDILGMIDYLKMIEQ</sequence>
<accession>A0A3E4MMD7</accession>
<protein>
    <submittedName>
        <fullName evidence="1">Uncharacterized protein</fullName>
    </submittedName>
</protein>
<dbReference type="Proteomes" id="UP000260862">
    <property type="component" value="Unassembled WGS sequence"/>
</dbReference>
<name>A0A3E4MMD7_9BACT</name>
<dbReference type="AlphaFoldDB" id="A0A3E4MMD7"/>
<dbReference type="EMBL" id="QSTF01000064">
    <property type="protein sequence ID" value="RGM34738.1"/>
    <property type="molecule type" value="Genomic_DNA"/>
</dbReference>